<dbReference type="Proteomes" id="UP000439903">
    <property type="component" value="Unassembled WGS sequence"/>
</dbReference>
<organism evidence="1 2">
    <name type="scientific">Gigaspora margarita</name>
    <dbReference type="NCBI Taxonomy" id="4874"/>
    <lineage>
        <taxon>Eukaryota</taxon>
        <taxon>Fungi</taxon>
        <taxon>Fungi incertae sedis</taxon>
        <taxon>Mucoromycota</taxon>
        <taxon>Glomeromycotina</taxon>
        <taxon>Glomeromycetes</taxon>
        <taxon>Diversisporales</taxon>
        <taxon>Gigasporaceae</taxon>
        <taxon>Gigaspora</taxon>
    </lineage>
</organism>
<protein>
    <submittedName>
        <fullName evidence="1">Uncharacterized protein</fullName>
    </submittedName>
</protein>
<dbReference type="EMBL" id="WTPW01000047">
    <property type="protein sequence ID" value="KAF0554777.1"/>
    <property type="molecule type" value="Genomic_DNA"/>
</dbReference>
<proteinExistence type="predicted"/>
<dbReference type="AlphaFoldDB" id="A0A8H4B2K5"/>
<evidence type="ECO:0000313" key="2">
    <source>
        <dbReference type="Proteomes" id="UP000439903"/>
    </source>
</evidence>
<keyword evidence="2" id="KW-1185">Reference proteome</keyword>
<dbReference type="OrthoDB" id="2417160at2759"/>
<sequence length="105" mass="12515">MAMELLWPYVKNHQEPSVEGYFLWVKEQQDFLYLIKYEQTRINYQKALIEIANEVQLMQLYPEIRKIIEKNCVISRFGIYEQHQGLDAIIEKVNKALESLIPSIP</sequence>
<reference evidence="1 2" key="1">
    <citation type="journal article" date="2019" name="Environ. Microbiol.">
        <title>At the nexus of three kingdoms: the genome of the mycorrhizal fungus Gigaspora margarita provides insights into plant, endobacterial and fungal interactions.</title>
        <authorList>
            <person name="Venice F."/>
            <person name="Ghignone S."/>
            <person name="Salvioli di Fossalunga A."/>
            <person name="Amselem J."/>
            <person name="Novero M."/>
            <person name="Xianan X."/>
            <person name="Sedzielewska Toro K."/>
            <person name="Morin E."/>
            <person name="Lipzen A."/>
            <person name="Grigoriev I.V."/>
            <person name="Henrissat B."/>
            <person name="Martin F.M."/>
            <person name="Bonfante P."/>
        </authorList>
    </citation>
    <scope>NUCLEOTIDE SEQUENCE [LARGE SCALE GENOMIC DNA]</scope>
    <source>
        <strain evidence="1 2">BEG34</strain>
    </source>
</reference>
<name>A0A8H4B2K5_GIGMA</name>
<evidence type="ECO:0000313" key="1">
    <source>
        <dbReference type="EMBL" id="KAF0554777.1"/>
    </source>
</evidence>
<gene>
    <name evidence="1" type="ORF">F8M41_018684</name>
</gene>
<accession>A0A8H4B2K5</accession>
<comment type="caution">
    <text evidence="1">The sequence shown here is derived from an EMBL/GenBank/DDBJ whole genome shotgun (WGS) entry which is preliminary data.</text>
</comment>